<evidence type="ECO:0000313" key="2">
    <source>
        <dbReference type="EMBL" id="AXC11985.1"/>
    </source>
</evidence>
<protein>
    <submittedName>
        <fullName evidence="2">Uncharacterized protein</fullName>
    </submittedName>
</protein>
<feature type="transmembrane region" description="Helical" evidence="1">
    <location>
        <begin position="249"/>
        <end position="269"/>
    </location>
</feature>
<reference evidence="2 3" key="1">
    <citation type="journal article" date="2018" name="Front. Microbiol.">
        <title>Hydrolytic Capabilities as a Key to Environmental Success: Chitinolytic and Cellulolytic Acidobacteria From Acidic Sub-arctic Soils and Boreal Peatlands.</title>
        <authorList>
            <person name="Belova S.E."/>
            <person name="Ravin N.V."/>
            <person name="Pankratov T.A."/>
            <person name="Rakitin A.L."/>
            <person name="Ivanova A.A."/>
            <person name="Beletsky A.V."/>
            <person name="Mardanov A.V."/>
            <person name="Sinninghe Damste J.S."/>
            <person name="Dedysh S.N."/>
        </authorList>
    </citation>
    <scope>NUCLEOTIDE SEQUENCE [LARGE SCALE GENOMIC DNA]</scope>
    <source>
        <strain evidence="2 3">SBC82</strain>
    </source>
</reference>
<sequence length="277" mass="30867">MENGKVCTGQEFNRTKDLAIAVGAGVYVWDDPEMVYTYSREDDGYTCLSDIHLKINSVTAPREADPPDHTFSAYGIISFVPYECLFQHPFYEESDINRASIGRYLVTNIAHFLAARAFWSTLARDHSVNNCLMETNWGGGDYIGPYLTAGLCSECIEIVESRPLEERLSYRLKARAPNDIYIALRQICAVPAQWDISLRIVNILGSKVIPFLFIGIGVGLFTNLLAGYGRSDFRTSLGHDLGQYAWQHMLAVTTALAAIAAIPVCRLALSLMRRTLP</sequence>
<proteinExistence type="predicted"/>
<feature type="transmembrane region" description="Helical" evidence="1">
    <location>
        <begin position="208"/>
        <end position="229"/>
    </location>
</feature>
<keyword evidence="3" id="KW-1185">Reference proteome</keyword>
<keyword evidence="1" id="KW-1133">Transmembrane helix</keyword>
<keyword evidence="1" id="KW-0472">Membrane</keyword>
<dbReference type="KEGG" id="abas:ACPOL_2672"/>
<name>A0A2Z5G014_9BACT</name>
<accession>A0A2Z5G014</accession>
<dbReference type="EMBL" id="CP030840">
    <property type="protein sequence ID" value="AXC11985.1"/>
    <property type="molecule type" value="Genomic_DNA"/>
</dbReference>
<dbReference type="Proteomes" id="UP000253606">
    <property type="component" value="Chromosome"/>
</dbReference>
<dbReference type="AlphaFoldDB" id="A0A2Z5G014"/>
<gene>
    <name evidence="2" type="ORF">ACPOL_2672</name>
</gene>
<organism evidence="2 3">
    <name type="scientific">Acidisarcina polymorpha</name>
    <dbReference type="NCBI Taxonomy" id="2211140"/>
    <lineage>
        <taxon>Bacteria</taxon>
        <taxon>Pseudomonadati</taxon>
        <taxon>Acidobacteriota</taxon>
        <taxon>Terriglobia</taxon>
        <taxon>Terriglobales</taxon>
        <taxon>Acidobacteriaceae</taxon>
        <taxon>Acidisarcina</taxon>
    </lineage>
</organism>
<evidence type="ECO:0000313" key="3">
    <source>
        <dbReference type="Proteomes" id="UP000253606"/>
    </source>
</evidence>
<keyword evidence="1" id="KW-0812">Transmembrane</keyword>
<evidence type="ECO:0000256" key="1">
    <source>
        <dbReference type="SAM" id="Phobius"/>
    </source>
</evidence>